<dbReference type="InterPro" id="IPR036259">
    <property type="entry name" value="MFS_trans_sf"/>
</dbReference>
<dbReference type="CDD" id="cd07989">
    <property type="entry name" value="LPLAT_AGPAT-like"/>
    <property type="match status" value="1"/>
</dbReference>
<dbReference type="SUPFAM" id="SSF69593">
    <property type="entry name" value="Glycerol-3-phosphate (1)-acyltransferase"/>
    <property type="match status" value="1"/>
</dbReference>
<reference evidence="9 10" key="1">
    <citation type="journal article" date="2021" name="Int. J. Syst. Evol. Microbiol.">
        <title>Steroidobacter gossypii sp. nov., isolated from soil of cotton cropping field.</title>
        <authorList>
            <person name="Huang R."/>
            <person name="Yang S."/>
            <person name="Zhen C."/>
            <person name="Liu W."/>
        </authorList>
    </citation>
    <scope>NUCLEOTIDE SEQUENCE [LARGE SCALE GENOMIC DNA]</scope>
    <source>
        <strain evidence="9 10">S1-65</strain>
    </source>
</reference>
<evidence type="ECO:0000256" key="4">
    <source>
        <dbReference type="ARBA" id="ARBA00022692"/>
    </source>
</evidence>
<accession>A0ABS1WQQ9</accession>
<keyword evidence="3" id="KW-1003">Cell membrane</keyword>
<comment type="subcellular location">
    <subcellularLocation>
        <location evidence="1">Cell membrane</location>
        <topology evidence="1">Multi-pass membrane protein</topology>
    </subcellularLocation>
</comment>
<feature type="transmembrane region" description="Helical" evidence="7">
    <location>
        <begin position="181"/>
        <end position="201"/>
    </location>
</feature>
<comment type="caution">
    <text evidence="9">The sequence shown here is derived from an EMBL/GenBank/DDBJ whole genome shotgun (WGS) entry which is preliminary data.</text>
</comment>
<keyword evidence="2" id="KW-0813">Transport</keyword>
<dbReference type="Pfam" id="PF07690">
    <property type="entry name" value="MFS_1"/>
    <property type="match status" value="1"/>
</dbReference>
<organism evidence="9 10">
    <name type="scientific">Steroidobacter gossypii</name>
    <dbReference type="NCBI Taxonomy" id="2805490"/>
    <lineage>
        <taxon>Bacteria</taxon>
        <taxon>Pseudomonadati</taxon>
        <taxon>Pseudomonadota</taxon>
        <taxon>Gammaproteobacteria</taxon>
        <taxon>Steroidobacterales</taxon>
        <taxon>Steroidobacteraceae</taxon>
        <taxon>Steroidobacter</taxon>
    </lineage>
</organism>
<feature type="transmembrane region" description="Helical" evidence="7">
    <location>
        <begin position="338"/>
        <end position="362"/>
    </location>
</feature>
<proteinExistence type="predicted"/>
<keyword evidence="10" id="KW-1185">Reference proteome</keyword>
<feature type="transmembrane region" description="Helical" evidence="7">
    <location>
        <begin position="153"/>
        <end position="175"/>
    </location>
</feature>
<dbReference type="Gene3D" id="1.20.1250.20">
    <property type="entry name" value="MFS general substrate transporter like domains"/>
    <property type="match status" value="1"/>
</dbReference>
<feature type="domain" description="Phospholipid/glycerol acyltransferase" evidence="8">
    <location>
        <begin position="458"/>
        <end position="574"/>
    </location>
</feature>
<sequence>MTRPSTQQSQFTLLAQRRFLPFFGAQALGAFNDNVYKNVLVILATYQAASYTAMDPALLTNVAAGLFILPFVLFSGMAGQLADRYDKARVLQAVKAAEIPIMGLAAFGFAIHSIEVLLGALFLMGMQSTFFAPAKYGVLPEVLRDSELVGGNAMVEMGTFVAIVLGTLAAGLLAADGSIPLIVITLLAIAALGFLSSLAIPKLQPAAPTLKIDRRPWSSTWDNLRAAAESRVVFLAILGISWFWFYGALVLAQLPLYTKEVLGGSEQVVTVLLVMFSAGVGLGSLLCERLSGRKVEIGLVPFGSIGLTVFAVDLYFATPSMAGANLSAREFIAAPGSARILIDMALIGVFGGFFIVPLYALVQQRTRREIMSRVIGANSILNAVFMVVAAGLAALGLHAGLTIPQLLLLTGVLNAFVAIYIYSLVPEFLLRFVAWLLIHFVYRLDRRGIDNIPEQGPALLICNHVGFADAIVISAACPRPIRFIMERSIFQIPVLSTLFRGMKAIPVAPAREDPEVYEQAFQTVAAELRDGNLVCIFPEGKLTPDGEIGEFRAGMMRILKETPVPVIPMSLSGLWDSMFSRKYKQVWKRWPRRFWARITLKVGEAVAPEHADVGTLRQRVVELRGPAR</sequence>
<gene>
    <name evidence="9" type="ORF">JM946_01070</name>
</gene>
<dbReference type="EMBL" id="JAEVLS010000001">
    <property type="protein sequence ID" value="MBM0103309.1"/>
    <property type="molecule type" value="Genomic_DNA"/>
</dbReference>
<name>A0ABS1WQQ9_9GAMM</name>
<evidence type="ECO:0000256" key="2">
    <source>
        <dbReference type="ARBA" id="ARBA00022448"/>
    </source>
</evidence>
<evidence type="ECO:0000256" key="7">
    <source>
        <dbReference type="SAM" id="Phobius"/>
    </source>
</evidence>
<dbReference type="InterPro" id="IPR002123">
    <property type="entry name" value="Plipid/glycerol_acylTrfase"/>
</dbReference>
<dbReference type="PANTHER" id="PTHR43266:SF2">
    <property type="entry name" value="MAJOR FACILITATOR SUPERFAMILY (MFS) PROFILE DOMAIN-CONTAINING PROTEIN"/>
    <property type="match status" value="1"/>
</dbReference>
<evidence type="ECO:0000256" key="3">
    <source>
        <dbReference type="ARBA" id="ARBA00022475"/>
    </source>
</evidence>
<feature type="transmembrane region" description="Helical" evidence="7">
    <location>
        <begin position="268"/>
        <end position="287"/>
    </location>
</feature>
<dbReference type="Proteomes" id="UP000661077">
    <property type="component" value="Unassembled WGS sequence"/>
</dbReference>
<feature type="transmembrane region" description="Helical" evidence="7">
    <location>
        <begin position="99"/>
        <end position="123"/>
    </location>
</feature>
<feature type="transmembrane region" description="Helical" evidence="7">
    <location>
        <begin position="299"/>
        <end position="318"/>
    </location>
</feature>
<keyword evidence="5 7" id="KW-1133">Transmembrane helix</keyword>
<evidence type="ECO:0000313" key="10">
    <source>
        <dbReference type="Proteomes" id="UP000661077"/>
    </source>
</evidence>
<evidence type="ECO:0000256" key="5">
    <source>
        <dbReference type="ARBA" id="ARBA00022989"/>
    </source>
</evidence>
<evidence type="ECO:0000256" key="1">
    <source>
        <dbReference type="ARBA" id="ARBA00004651"/>
    </source>
</evidence>
<dbReference type="SUPFAM" id="SSF103473">
    <property type="entry name" value="MFS general substrate transporter"/>
    <property type="match status" value="1"/>
</dbReference>
<dbReference type="CDD" id="cd06173">
    <property type="entry name" value="MFS_MefA_like"/>
    <property type="match status" value="1"/>
</dbReference>
<dbReference type="Pfam" id="PF01553">
    <property type="entry name" value="Acyltransferase"/>
    <property type="match status" value="1"/>
</dbReference>
<evidence type="ECO:0000256" key="6">
    <source>
        <dbReference type="ARBA" id="ARBA00023136"/>
    </source>
</evidence>
<feature type="transmembrane region" description="Helical" evidence="7">
    <location>
        <begin position="232"/>
        <end position="256"/>
    </location>
</feature>
<dbReference type="RefSeq" id="WP_203165291.1">
    <property type="nucleotide sequence ID" value="NZ_JAEVLS010000001.1"/>
</dbReference>
<keyword evidence="6 7" id="KW-0472">Membrane</keyword>
<feature type="transmembrane region" description="Helical" evidence="7">
    <location>
        <begin position="58"/>
        <end position="79"/>
    </location>
</feature>
<feature type="transmembrane region" description="Helical" evidence="7">
    <location>
        <begin position="374"/>
        <end position="397"/>
    </location>
</feature>
<evidence type="ECO:0000313" key="9">
    <source>
        <dbReference type="EMBL" id="MBM0103309.1"/>
    </source>
</evidence>
<keyword evidence="4 7" id="KW-0812">Transmembrane</keyword>
<dbReference type="InterPro" id="IPR011701">
    <property type="entry name" value="MFS"/>
</dbReference>
<dbReference type="SMART" id="SM00563">
    <property type="entry name" value="PlsC"/>
    <property type="match status" value="1"/>
</dbReference>
<protein>
    <submittedName>
        <fullName evidence="9">MFS transporter</fullName>
    </submittedName>
</protein>
<dbReference type="PANTHER" id="PTHR43266">
    <property type="entry name" value="MACROLIDE-EFFLUX PROTEIN"/>
    <property type="match status" value="1"/>
</dbReference>
<evidence type="ECO:0000259" key="8">
    <source>
        <dbReference type="SMART" id="SM00563"/>
    </source>
</evidence>